<evidence type="ECO:0000256" key="3">
    <source>
        <dbReference type="PROSITE-ProRule" id="PRU00284"/>
    </source>
</evidence>
<reference evidence="7" key="1">
    <citation type="journal article" date="2019" name="Int. J. Syst. Evol. Microbiol.">
        <title>The Global Catalogue of Microorganisms (GCM) 10K type strain sequencing project: providing services to taxonomists for standard genome sequencing and annotation.</title>
        <authorList>
            <consortium name="The Broad Institute Genomics Platform"/>
            <consortium name="The Broad Institute Genome Sequencing Center for Infectious Disease"/>
            <person name="Wu L."/>
            <person name="Ma J."/>
        </authorList>
    </citation>
    <scope>NUCLEOTIDE SEQUENCE [LARGE SCALE GENOMIC DNA]</scope>
    <source>
        <strain evidence="7">JCM 14603</strain>
    </source>
</reference>
<proteinExistence type="inferred from homology"/>
<accession>A0ABP3SS62</accession>
<dbReference type="InterPro" id="IPR004090">
    <property type="entry name" value="Chemotax_Me-accpt_rcpt"/>
</dbReference>
<evidence type="ECO:0000256" key="2">
    <source>
        <dbReference type="ARBA" id="ARBA00029447"/>
    </source>
</evidence>
<dbReference type="PANTHER" id="PTHR32089:SF112">
    <property type="entry name" value="LYSOZYME-LIKE PROTEIN-RELATED"/>
    <property type="match status" value="1"/>
</dbReference>
<keyword evidence="7" id="KW-1185">Reference proteome</keyword>
<dbReference type="SUPFAM" id="SSF58104">
    <property type="entry name" value="Methyl-accepting chemotaxis protein (MCP) signaling domain"/>
    <property type="match status" value="1"/>
</dbReference>
<dbReference type="PANTHER" id="PTHR32089">
    <property type="entry name" value="METHYL-ACCEPTING CHEMOTAXIS PROTEIN MCPB"/>
    <property type="match status" value="1"/>
</dbReference>
<comment type="caution">
    <text evidence="6">The sequence shown here is derived from an EMBL/GenBank/DDBJ whole genome shotgun (WGS) entry which is preliminary data.</text>
</comment>
<sequence length="468" mass="49091">MSRSAVDRAIIHLDDPFMGLALSGAADPAGSHDERIRAYGVDATFEADLRDFWADVGADYIPHVLPAVWRHLAASPPALARAFAALVGGPDDVVRIHAAQGRFMCATKNARWIEATVERFAAYTDYGVEPYELLGLLGASNIAMMEALARCCPDPARHARLATAMVRLSVMEGELVATGLRRRASAEAAAQLEAQARALQERFTAVIAEVGARSSVVRAQAGALGTKIDRMLVENAAAAAAVGQSVAIMQDATGTAQSLRQAMERSRADFERASAIATRSATQVGTAVDLFARLSGHTRSIEPVVALIHDVAGRTNLLALNATIEAARAGDAGRGFAVVAQEVKHLARQTASANDVIARELAGILAMVAAATDAGDAIRDNVGEVERSSQAGYATIQRELVRLEVIARATERTTAAAAGMDEALAGLTRFADDVAQDIAAFGSAFGEVDDQLQALHGSVGAFVTSVRG</sequence>
<evidence type="ECO:0000313" key="7">
    <source>
        <dbReference type="Proteomes" id="UP001500238"/>
    </source>
</evidence>
<keyword evidence="4" id="KW-0175">Coiled coil</keyword>
<keyword evidence="1 3" id="KW-0807">Transducer</keyword>
<evidence type="ECO:0000313" key="6">
    <source>
        <dbReference type="EMBL" id="GAA0657202.1"/>
    </source>
</evidence>
<feature type="coiled-coil region" evidence="4">
    <location>
        <begin position="182"/>
        <end position="209"/>
    </location>
</feature>
<evidence type="ECO:0000256" key="1">
    <source>
        <dbReference type="ARBA" id="ARBA00023224"/>
    </source>
</evidence>
<name>A0ABP3SS62_9SPHN</name>
<organism evidence="6 7">
    <name type="scientific">Sphingomonas insulae</name>
    <dbReference type="NCBI Taxonomy" id="424800"/>
    <lineage>
        <taxon>Bacteria</taxon>
        <taxon>Pseudomonadati</taxon>
        <taxon>Pseudomonadota</taxon>
        <taxon>Alphaproteobacteria</taxon>
        <taxon>Sphingomonadales</taxon>
        <taxon>Sphingomonadaceae</taxon>
        <taxon>Sphingomonas</taxon>
    </lineage>
</organism>
<dbReference type="SMART" id="SM00283">
    <property type="entry name" value="MA"/>
    <property type="match status" value="1"/>
</dbReference>
<evidence type="ECO:0000259" key="5">
    <source>
        <dbReference type="PROSITE" id="PS50111"/>
    </source>
</evidence>
<evidence type="ECO:0000256" key="4">
    <source>
        <dbReference type="SAM" id="Coils"/>
    </source>
</evidence>
<gene>
    <name evidence="6" type="ORF">GCM10009102_01540</name>
</gene>
<dbReference type="PRINTS" id="PR00260">
    <property type="entry name" value="CHEMTRNSDUCR"/>
</dbReference>
<feature type="domain" description="Methyl-accepting transducer" evidence="5">
    <location>
        <begin position="213"/>
        <end position="442"/>
    </location>
</feature>
<dbReference type="InterPro" id="IPR004089">
    <property type="entry name" value="MCPsignal_dom"/>
</dbReference>
<dbReference type="Proteomes" id="UP001500238">
    <property type="component" value="Unassembled WGS sequence"/>
</dbReference>
<dbReference type="PROSITE" id="PS50111">
    <property type="entry name" value="CHEMOTAXIS_TRANSDUC_2"/>
    <property type="match status" value="1"/>
</dbReference>
<comment type="similarity">
    <text evidence="2">Belongs to the methyl-accepting chemotaxis (MCP) protein family.</text>
</comment>
<dbReference type="Pfam" id="PF00015">
    <property type="entry name" value="MCPsignal"/>
    <property type="match status" value="1"/>
</dbReference>
<dbReference type="Gene3D" id="1.10.287.950">
    <property type="entry name" value="Methyl-accepting chemotaxis protein"/>
    <property type="match status" value="1"/>
</dbReference>
<protein>
    <recommendedName>
        <fullName evidence="5">Methyl-accepting transducer domain-containing protein</fullName>
    </recommendedName>
</protein>
<dbReference type="EMBL" id="BAAAES010000001">
    <property type="protein sequence ID" value="GAA0657202.1"/>
    <property type="molecule type" value="Genomic_DNA"/>
</dbReference>